<feature type="compositionally biased region" description="Basic residues" evidence="2">
    <location>
        <begin position="1"/>
        <end position="11"/>
    </location>
</feature>
<dbReference type="InterPro" id="IPR010625">
    <property type="entry name" value="CHCH"/>
</dbReference>
<evidence type="ECO:0000256" key="1">
    <source>
        <dbReference type="ARBA" id="ARBA00023157"/>
    </source>
</evidence>
<dbReference type="GO" id="GO:0007005">
    <property type="term" value="P:mitochondrion organization"/>
    <property type="evidence" value="ECO:0007669"/>
    <property type="project" value="InterPro"/>
</dbReference>
<organism evidence="4 5">
    <name type="scientific">Vanilla planifolia</name>
    <name type="common">Vanilla</name>
    <dbReference type="NCBI Taxonomy" id="51239"/>
    <lineage>
        <taxon>Eukaryota</taxon>
        <taxon>Viridiplantae</taxon>
        <taxon>Streptophyta</taxon>
        <taxon>Embryophyta</taxon>
        <taxon>Tracheophyta</taxon>
        <taxon>Spermatophyta</taxon>
        <taxon>Magnoliopsida</taxon>
        <taxon>Liliopsida</taxon>
        <taxon>Asparagales</taxon>
        <taxon>Orchidaceae</taxon>
        <taxon>Vanilloideae</taxon>
        <taxon>Vanilleae</taxon>
        <taxon>Vanilla</taxon>
    </lineage>
</organism>
<feature type="compositionally biased region" description="Low complexity" evidence="2">
    <location>
        <begin position="22"/>
        <end position="32"/>
    </location>
</feature>
<gene>
    <name evidence="4" type="ORF">HPP92_017790</name>
</gene>
<keyword evidence="1" id="KW-1015">Disulfide bond</keyword>
<dbReference type="GO" id="GO:0005739">
    <property type="term" value="C:mitochondrion"/>
    <property type="evidence" value="ECO:0007669"/>
    <property type="project" value="TreeGrafter"/>
</dbReference>
<reference evidence="4 5" key="1">
    <citation type="journal article" date="2020" name="Nat. Food">
        <title>A phased Vanilla planifolia genome enables genetic improvement of flavour and production.</title>
        <authorList>
            <person name="Hasing T."/>
            <person name="Tang H."/>
            <person name="Brym M."/>
            <person name="Khazi F."/>
            <person name="Huang T."/>
            <person name="Chambers A.H."/>
        </authorList>
    </citation>
    <scope>NUCLEOTIDE SEQUENCE [LARGE SCALE GENOMIC DNA]</scope>
    <source>
        <tissue evidence="4">Leaf</tissue>
    </source>
</reference>
<keyword evidence="5" id="KW-1185">Reference proteome</keyword>
<dbReference type="SUPFAM" id="SSF47072">
    <property type="entry name" value="Cysteine alpha-hairpin motif"/>
    <property type="match status" value="1"/>
</dbReference>
<dbReference type="AlphaFoldDB" id="A0A835UMQ7"/>
<dbReference type="OrthoDB" id="2113965at2759"/>
<accession>A0A835UMQ7</accession>
<feature type="compositionally biased region" description="Pro residues" evidence="2">
    <location>
        <begin position="33"/>
        <end position="45"/>
    </location>
</feature>
<evidence type="ECO:0000256" key="2">
    <source>
        <dbReference type="SAM" id="MobiDB-lite"/>
    </source>
</evidence>
<dbReference type="Pfam" id="PF06747">
    <property type="entry name" value="CHCH"/>
    <property type="match status" value="1"/>
</dbReference>
<feature type="domain" description="CHCH" evidence="3">
    <location>
        <begin position="126"/>
        <end position="159"/>
    </location>
</feature>
<feature type="region of interest" description="Disordered" evidence="2">
    <location>
        <begin position="1"/>
        <end position="57"/>
    </location>
</feature>
<evidence type="ECO:0000313" key="4">
    <source>
        <dbReference type="EMBL" id="KAG0466210.1"/>
    </source>
</evidence>
<name>A0A835UMQ7_VANPL</name>
<proteinExistence type="predicted"/>
<dbReference type="InterPro" id="IPR055304">
    <property type="entry name" value="CHCHD2/10-like"/>
</dbReference>
<dbReference type="GO" id="GO:0005634">
    <property type="term" value="C:nucleus"/>
    <property type="evidence" value="ECO:0007669"/>
    <property type="project" value="TreeGrafter"/>
</dbReference>
<dbReference type="Proteomes" id="UP000636800">
    <property type="component" value="Unassembled WGS sequence"/>
</dbReference>
<sequence>MQYRLKANRTRKTQEKDKMGRRSSAGRSAPRAAPRPSPVRNPPQPGRRSPLPVSAPNGGVGSALGGLGGAIVDGIGFGTGSAIAHRAVDALLGPRAVRHEVVAPSEQACVASSTPHATGTKGYDACNLQSKAFQDCINSNGSEITKCQFYLDTLNECRHASAEVVHV</sequence>
<dbReference type="PANTHER" id="PTHR13523:SF2">
    <property type="entry name" value="COILED-COIL-HELIX-COILED-COIL-HELIX DOMAIN CONTAINING 2, ISOFORM A-RELATED"/>
    <property type="match status" value="1"/>
</dbReference>
<evidence type="ECO:0000313" key="5">
    <source>
        <dbReference type="Proteomes" id="UP000636800"/>
    </source>
</evidence>
<dbReference type="PANTHER" id="PTHR13523">
    <property type="entry name" value="COILED-COIL-HELIX-COILED-COIL-HELIX DOMAIN CONTAINING 2/NUR77"/>
    <property type="match status" value="1"/>
</dbReference>
<evidence type="ECO:0000259" key="3">
    <source>
        <dbReference type="Pfam" id="PF06747"/>
    </source>
</evidence>
<dbReference type="EMBL" id="JADCNL010000009">
    <property type="protein sequence ID" value="KAG0466210.1"/>
    <property type="molecule type" value="Genomic_DNA"/>
</dbReference>
<comment type="caution">
    <text evidence="4">The sequence shown here is derived from an EMBL/GenBank/DDBJ whole genome shotgun (WGS) entry which is preliminary data.</text>
</comment>
<dbReference type="InterPro" id="IPR009069">
    <property type="entry name" value="Cys_alpha_HP_mot_SF"/>
</dbReference>
<protein>
    <recommendedName>
        <fullName evidence="3">CHCH domain-containing protein</fullName>
    </recommendedName>
</protein>